<keyword evidence="4 6" id="KW-0573">Peptidoglycan synthesis</keyword>
<dbReference type="InterPro" id="IPR038063">
    <property type="entry name" value="Transpep_catalytic_dom"/>
</dbReference>
<accession>A0A347WHV2</accession>
<comment type="pathway">
    <text evidence="1 6">Cell wall biogenesis; peptidoglycan biosynthesis.</text>
</comment>
<dbReference type="Gene3D" id="2.40.440.10">
    <property type="entry name" value="L,D-transpeptidase catalytic domain-like"/>
    <property type="match status" value="1"/>
</dbReference>
<organism evidence="8 9">
    <name type="scientific">Suicoccus acidiformans</name>
    <dbReference type="NCBI Taxonomy" id="2036206"/>
    <lineage>
        <taxon>Bacteria</taxon>
        <taxon>Bacillati</taxon>
        <taxon>Bacillota</taxon>
        <taxon>Bacilli</taxon>
        <taxon>Lactobacillales</taxon>
        <taxon>Aerococcaceae</taxon>
        <taxon>Suicoccus</taxon>
    </lineage>
</organism>
<evidence type="ECO:0000313" key="9">
    <source>
        <dbReference type="Proteomes" id="UP000263232"/>
    </source>
</evidence>
<keyword evidence="2" id="KW-0808">Transferase</keyword>
<dbReference type="GO" id="GO:0016740">
    <property type="term" value="F:transferase activity"/>
    <property type="evidence" value="ECO:0007669"/>
    <property type="project" value="UniProtKB-KW"/>
</dbReference>
<dbReference type="PROSITE" id="PS52029">
    <property type="entry name" value="LD_TPASE"/>
    <property type="match status" value="1"/>
</dbReference>
<dbReference type="KEGG" id="abae:CL176_00680"/>
<dbReference type="GO" id="GO:0008360">
    <property type="term" value="P:regulation of cell shape"/>
    <property type="evidence" value="ECO:0007669"/>
    <property type="project" value="UniProtKB-UniRule"/>
</dbReference>
<dbReference type="OrthoDB" id="3176960at2"/>
<reference evidence="8 9" key="1">
    <citation type="submission" date="2017-09" db="EMBL/GenBank/DDBJ databases">
        <title>Complete genome sequence of Oxytococcus suis strain ZY16052.</title>
        <authorList>
            <person name="Li F."/>
        </authorList>
    </citation>
    <scope>NUCLEOTIDE SEQUENCE [LARGE SCALE GENOMIC DNA]</scope>
    <source>
        <strain evidence="8 9">ZY16052</strain>
    </source>
</reference>
<dbReference type="Pfam" id="PF03734">
    <property type="entry name" value="YkuD"/>
    <property type="match status" value="1"/>
</dbReference>
<dbReference type="PANTHER" id="PTHR30582">
    <property type="entry name" value="L,D-TRANSPEPTIDASE"/>
    <property type="match status" value="1"/>
</dbReference>
<dbReference type="GO" id="GO:0071555">
    <property type="term" value="P:cell wall organization"/>
    <property type="evidence" value="ECO:0007669"/>
    <property type="project" value="UniProtKB-UniRule"/>
</dbReference>
<keyword evidence="3 6" id="KW-0133">Cell shape</keyword>
<dbReference type="Gene3D" id="3.10.20.800">
    <property type="match status" value="1"/>
</dbReference>
<keyword evidence="5 6" id="KW-0961">Cell wall biogenesis/degradation</keyword>
<evidence type="ECO:0000259" key="7">
    <source>
        <dbReference type="PROSITE" id="PS52029"/>
    </source>
</evidence>
<feature type="active site" description="Proton donor/acceptor" evidence="6">
    <location>
        <position position="413"/>
    </location>
</feature>
<dbReference type="Proteomes" id="UP000263232">
    <property type="component" value="Chromosome"/>
</dbReference>
<feature type="domain" description="L,D-TPase catalytic" evidence="7">
    <location>
        <begin position="334"/>
        <end position="458"/>
    </location>
</feature>
<dbReference type="InterPro" id="IPR005490">
    <property type="entry name" value="LD_TPept_cat_dom"/>
</dbReference>
<dbReference type="GO" id="GO:0018104">
    <property type="term" value="P:peptidoglycan-protein cross-linking"/>
    <property type="evidence" value="ECO:0007669"/>
    <property type="project" value="TreeGrafter"/>
</dbReference>
<evidence type="ECO:0000256" key="6">
    <source>
        <dbReference type="PROSITE-ProRule" id="PRU01373"/>
    </source>
</evidence>
<dbReference type="CDD" id="cd16913">
    <property type="entry name" value="YkuD_like"/>
    <property type="match status" value="1"/>
</dbReference>
<dbReference type="GO" id="GO:0071972">
    <property type="term" value="F:peptidoglycan L,D-transpeptidase activity"/>
    <property type="evidence" value="ECO:0007669"/>
    <property type="project" value="TreeGrafter"/>
</dbReference>
<name>A0A347WHV2_9LACT</name>
<dbReference type="PANTHER" id="PTHR30582:SF33">
    <property type="entry name" value="EXPORTED PROTEIN"/>
    <property type="match status" value="1"/>
</dbReference>
<evidence type="ECO:0000256" key="2">
    <source>
        <dbReference type="ARBA" id="ARBA00022679"/>
    </source>
</evidence>
<dbReference type="RefSeq" id="WP_118989583.1">
    <property type="nucleotide sequence ID" value="NZ_CP023434.1"/>
</dbReference>
<keyword evidence="9" id="KW-1185">Reference proteome</keyword>
<dbReference type="SUPFAM" id="SSF143985">
    <property type="entry name" value="L,D-transpeptidase pre-catalytic domain-like"/>
    <property type="match status" value="1"/>
</dbReference>
<protein>
    <recommendedName>
        <fullName evidence="7">L,D-TPase catalytic domain-containing protein</fullName>
    </recommendedName>
</protein>
<dbReference type="InterPro" id="IPR038054">
    <property type="entry name" value="LD_TPept-like_central_sf"/>
</dbReference>
<evidence type="ECO:0000256" key="3">
    <source>
        <dbReference type="ARBA" id="ARBA00022960"/>
    </source>
</evidence>
<evidence type="ECO:0000313" key="8">
    <source>
        <dbReference type="EMBL" id="AXY24659.1"/>
    </source>
</evidence>
<dbReference type="InterPro" id="IPR022029">
    <property type="entry name" value="YoaR-like_PG-bd"/>
</dbReference>
<proteinExistence type="predicted"/>
<dbReference type="EMBL" id="CP023434">
    <property type="protein sequence ID" value="AXY24659.1"/>
    <property type="molecule type" value="Genomic_DNA"/>
</dbReference>
<evidence type="ECO:0000256" key="5">
    <source>
        <dbReference type="ARBA" id="ARBA00023316"/>
    </source>
</evidence>
<feature type="active site" description="Nucleophile" evidence="6">
    <location>
        <position position="434"/>
    </location>
</feature>
<dbReference type="GO" id="GO:0005576">
    <property type="term" value="C:extracellular region"/>
    <property type="evidence" value="ECO:0007669"/>
    <property type="project" value="TreeGrafter"/>
</dbReference>
<sequence>MKKTLITVGSLLLVILVAYGAGIGYYAEKFQANTEFATVDVSNLTLPEAQAKVEEVLLNKEITLTENGQEVGSIGLAELNPTFNTEEALTVTYNSQDPNQWLGNFFQSDEFNADLMSNVEIDQENLNQKLSELGLSNDQRQAPENAQINYSQAEGYTVSEAKDGNQLDIEALRQLILDGIQAGEEKIEINQAFLKPEVTSDDEVIGQYMEQIEQAKDTQITLQIQGEEVVIPAEKIESWIYFDANNQMVFDEAMIQEYVGELNEQYSTFLRPRTFQSTLQGEVTVEPGTLGWSIDREAEAAQIAEDLYSGQDVKRETAVVGTGYNSEGSDIGNTYVEIDIANQTMFIYKDGEQVFQTPVVTGQVGTDTIPGAYAIWDKQENAELRGYNPRTERDYVQPVDYWMPFDDTGQGIHDANWQSSFGGTTYQISGSLGCINTPPEAMATVFELVEVGTPVVVF</sequence>
<dbReference type="UniPathway" id="UPA00219"/>
<dbReference type="AlphaFoldDB" id="A0A347WHV2"/>
<dbReference type="Pfam" id="PF12229">
    <property type="entry name" value="PG_binding_4"/>
    <property type="match status" value="2"/>
</dbReference>
<gene>
    <name evidence="8" type="ORF">CL176_00680</name>
</gene>
<dbReference type="SUPFAM" id="SSF141523">
    <property type="entry name" value="L,D-transpeptidase catalytic domain-like"/>
    <property type="match status" value="1"/>
</dbReference>
<evidence type="ECO:0000256" key="4">
    <source>
        <dbReference type="ARBA" id="ARBA00022984"/>
    </source>
</evidence>
<dbReference type="InterPro" id="IPR050979">
    <property type="entry name" value="LD-transpeptidase"/>
</dbReference>
<evidence type="ECO:0000256" key="1">
    <source>
        <dbReference type="ARBA" id="ARBA00004752"/>
    </source>
</evidence>